<reference evidence="1" key="1">
    <citation type="submission" date="2023-01" db="EMBL/GenBank/DDBJ databases">
        <title>Whole-genome sequence of Pseudomonas putida NBRC 14671.</title>
        <authorList>
            <person name="Morohoshi T."/>
            <person name="Someya N."/>
        </authorList>
    </citation>
    <scope>NUCLEOTIDE SEQUENCE</scope>
    <source>
        <strain evidence="1">NBRC 14671</strain>
    </source>
</reference>
<organism evidence="1 2">
    <name type="scientific">Pseudomonas putida</name>
    <name type="common">Arthrobacter siderocapsulatus</name>
    <dbReference type="NCBI Taxonomy" id="303"/>
    <lineage>
        <taxon>Bacteria</taxon>
        <taxon>Pseudomonadati</taxon>
        <taxon>Pseudomonadota</taxon>
        <taxon>Gammaproteobacteria</taxon>
        <taxon>Pseudomonadales</taxon>
        <taxon>Pseudomonadaceae</taxon>
        <taxon>Pseudomonas</taxon>
    </lineage>
</organism>
<gene>
    <name evidence="1" type="ORF">PPUN14671_17080</name>
</gene>
<protein>
    <submittedName>
        <fullName evidence="1">Uncharacterized protein</fullName>
    </submittedName>
</protein>
<proteinExistence type="predicted"/>
<evidence type="ECO:0000313" key="2">
    <source>
        <dbReference type="Proteomes" id="UP001161257"/>
    </source>
</evidence>
<dbReference type="Proteomes" id="UP001161257">
    <property type="component" value="Unassembled WGS sequence"/>
</dbReference>
<comment type="caution">
    <text evidence="1">The sequence shown here is derived from an EMBL/GenBank/DDBJ whole genome shotgun (WGS) entry which is preliminary data.</text>
</comment>
<name>A0AA37R8C8_PSEPU</name>
<evidence type="ECO:0000313" key="1">
    <source>
        <dbReference type="EMBL" id="GLO34875.1"/>
    </source>
</evidence>
<dbReference type="AlphaFoldDB" id="A0AA37R8C8"/>
<dbReference type="RefSeq" id="WP_284355769.1">
    <property type="nucleotide sequence ID" value="NZ_BSKF01000009.1"/>
</dbReference>
<dbReference type="EMBL" id="BSKJ01000003">
    <property type="protein sequence ID" value="GLO34875.1"/>
    <property type="molecule type" value="Genomic_DNA"/>
</dbReference>
<sequence length="172" mass="19374">MGVAFCIQSVVEWFNSYFDFDHLPLEEPRFVTTDEPGRPAIELMFGIKGLDKCLRPRPPLHVETQGPVPFSKIIGDQLRAIVKKKLHSEVKGVIKSKANERNMLLYASDDSLPGCMRDVPGYLLNQAAIVNAVIMVIGLVDPWRKPDYRFSGLVEAVLEEYVAVMKSGRQKK</sequence>
<accession>A0AA37R8C8</accession>